<evidence type="ECO:0000313" key="2">
    <source>
        <dbReference type="Proteomes" id="UP000286113"/>
    </source>
</evidence>
<accession>A0AA92W1J8</accession>
<name>A0AA92W1J8_9BACT</name>
<evidence type="ECO:0000313" key="1">
    <source>
        <dbReference type="EMBL" id="RGS45607.1"/>
    </source>
</evidence>
<gene>
    <name evidence="1" type="ORF">DWX90_13185</name>
</gene>
<sequence length="313" mass="35668">MNSSALNTKQCPKCHTDNPALARFCRHCRYEFPEATITGGSLSPEIKSFKIREDKYWKGSVVHIEWKVDNANIVMINDVDVTSRSDFEITVDSATTLTISAENDYDKASKSLRLSPHSLPSITSFSSSQRSISSNQEIKLKWSIRNFARAVLRYGSEEIDVTHKDYFKHRPDKDITYTLVCFAEDERFYEEQSIDVHVMLPVKIKSFEANKDYIVESDKVVLTWDVENADSVILYPFARDISSLNKYEVAPSRTTEYRLEARNMISKEEAIIAVGVRTLPKIDVEFADAISKIELPSCNVDLSFISSSMEKSK</sequence>
<comment type="caution">
    <text evidence="1">The sequence shown here is derived from an EMBL/GenBank/DDBJ whole genome shotgun (WGS) entry which is preliminary data.</text>
</comment>
<reference evidence="1 2" key="1">
    <citation type="submission" date="2018-08" db="EMBL/GenBank/DDBJ databases">
        <title>A genome reference for cultivated species of the human gut microbiota.</title>
        <authorList>
            <person name="Zou Y."/>
            <person name="Xue W."/>
            <person name="Luo G."/>
        </authorList>
    </citation>
    <scope>NUCLEOTIDE SEQUENCE [LARGE SCALE GENOMIC DNA]</scope>
    <source>
        <strain evidence="1 2">AF22-1</strain>
    </source>
</reference>
<dbReference type="AlphaFoldDB" id="A0AA92W1J8"/>
<dbReference type="EMBL" id="QRVN01000032">
    <property type="protein sequence ID" value="RGS45607.1"/>
    <property type="molecule type" value="Genomic_DNA"/>
</dbReference>
<protein>
    <submittedName>
        <fullName evidence="1">Zinc ribbon domain-containing protein</fullName>
    </submittedName>
</protein>
<dbReference type="Proteomes" id="UP000286113">
    <property type="component" value="Unassembled WGS sequence"/>
</dbReference>
<organism evidence="1 2">
    <name type="scientific">Segatella copri</name>
    <dbReference type="NCBI Taxonomy" id="165179"/>
    <lineage>
        <taxon>Bacteria</taxon>
        <taxon>Pseudomonadati</taxon>
        <taxon>Bacteroidota</taxon>
        <taxon>Bacteroidia</taxon>
        <taxon>Bacteroidales</taxon>
        <taxon>Prevotellaceae</taxon>
        <taxon>Segatella</taxon>
    </lineage>
</organism>
<proteinExistence type="predicted"/>